<name>A0A4Z0BCT6_9BURK</name>
<gene>
    <name evidence="2" type="ORF">EZ216_20880</name>
</gene>
<dbReference type="Proteomes" id="UP000297839">
    <property type="component" value="Unassembled WGS sequence"/>
</dbReference>
<dbReference type="Gene3D" id="3.40.50.1820">
    <property type="entry name" value="alpha/beta hydrolase"/>
    <property type="match status" value="1"/>
</dbReference>
<feature type="chain" id="PRO_5021456204" description="Alpha/beta fold hydrolase" evidence="1">
    <location>
        <begin position="22"/>
        <end position="258"/>
    </location>
</feature>
<evidence type="ECO:0000256" key="1">
    <source>
        <dbReference type="SAM" id="SignalP"/>
    </source>
</evidence>
<dbReference type="InterPro" id="IPR029058">
    <property type="entry name" value="AB_hydrolase_fold"/>
</dbReference>
<evidence type="ECO:0000313" key="2">
    <source>
        <dbReference type="EMBL" id="TFY96313.1"/>
    </source>
</evidence>
<evidence type="ECO:0008006" key="4">
    <source>
        <dbReference type="Google" id="ProtNLM"/>
    </source>
</evidence>
<dbReference type="SUPFAM" id="SSF53474">
    <property type="entry name" value="alpha/beta-Hydrolases"/>
    <property type="match status" value="1"/>
</dbReference>
<keyword evidence="1" id="KW-0732">Signal</keyword>
<proteinExistence type="predicted"/>
<evidence type="ECO:0000313" key="3">
    <source>
        <dbReference type="Proteomes" id="UP000297839"/>
    </source>
</evidence>
<reference evidence="2 3" key="1">
    <citation type="submission" date="2019-03" db="EMBL/GenBank/DDBJ databases">
        <title>Ramlibacter sp. 18x22-1, whole genome shotgun sequence.</title>
        <authorList>
            <person name="Zhang X."/>
            <person name="Feng G."/>
            <person name="Zhu H."/>
        </authorList>
    </citation>
    <scope>NUCLEOTIDE SEQUENCE [LARGE SCALE GENOMIC DNA]</scope>
    <source>
        <strain evidence="2 3">18x22-1</strain>
    </source>
</reference>
<feature type="signal peptide" evidence="1">
    <location>
        <begin position="1"/>
        <end position="21"/>
    </location>
</feature>
<dbReference type="EMBL" id="SMLK01000013">
    <property type="protein sequence ID" value="TFY96313.1"/>
    <property type="molecule type" value="Genomic_DNA"/>
</dbReference>
<comment type="caution">
    <text evidence="2">The sequence shown here is derived from an EMBL/GenBank/DDBJ whole genome shotgun (WGS) entry which is preliminary data.</text>
</comment>
<keyword evidence="3" id="KW-1185">Reference proteome</keyword>
<dbReference type="AlphaFoldDB" id="A0A4Z0BCT6"/>
<dbReference type="RefSeq" id="WP_135251736.1">
    <property type="nucleotide sequence ID" value="NZ_SMLK01000013.1"/>
</dbReference>
<accession>A0A4Z0BCT6</accession>
<dbReference type="OrthoDB" id="5540900at2"/>
<organism evidence="2 3">
    <name type="scientific">Ramlibacter humi</name>
    <dbReference type="NCBI Taxonomy" id="2530451"/>
    <lineage>
        <taxon>Bacteria</taxon>
        <taxon>Pseudomonadati</taxon>
        <taxon>Pseudomonadota</taxon>
        <taxon>Betaproteobacteria</taxon>
        <taxon>Burkholderiales</taxon>
        <taxon>Comamonadaceae</taxon>
        <taxon>Ramlibacter</taxon>
    </lineage>
</organism>
<protein>
    <recommendedName>
        <fullName evidence="4">Alpha/beta fold hydrolase</fullName>
    </recommendedName>
</protein>
<sequence>MNRRQLLALLSSLPFAGAARAEGPTGVVLMHGKQSRPSDVSDIANALKGAGCKVATPEMPWSQRREYDVPYAAALEEVEAAWKDLASGGAQRLLVGGHSLGANGALAYAASGRPLAGVFALSPGHVPEGSGFRRDVASGVQKAQEMVARGAGEEKAWFPDSNQGRTRQVRTTAAAYLSYFDPQGQGSMTRSCRQIPAGVPLFMAVGESEGILPYAREKLFPSVPNHDRSVFIAAAGDHFSAPRNALPRLVEWARALAA</sequence>